<gene>
    <name evidence="5" type="ordered locus">Cphy_1630</name>
</gene>
<dbReference type="RefSeq" id="WP_012199656.1">
    <property type="nucleotide sequence ID" value="NC_010001.1"/>
</dbReference>
<dbReference type="GO" id="GO:0016491">
    <property type="term" value="F:oxidoreductase activity"/>
    <property type="evidence" value="ECO:0007669"/>
    <property type="project" value="InterPro"/>
</dbReference>
<dbReference type="Pfam" id="PF13534">
    <property type="entry name" value="Fer4_17"/>
    <property type="match status" value="1"/>
</dbReference>
<dbReference type="KEGG" id="cpy:Cphy_1630"/>
<dbReference type="InterPro" id="IPR017896">
    <property type="entry name" value="4Fe4S_Fe-S-bd"/>
</dbReference>
<evidence type="ECO:0000256" key="1">
    <source>
        <dbReference type="ARBA" id="ARBA00022723"/>
    </source>
</evidence>
<dbReference type="GO" id="GO:0046872">
    <property type="term" value="F:metal ion binding"/>
    <property type="evidence" value="ECO:0007669"/>
    <property type="project" value="UniProtKB-KW"/>
</dbReference>
<evidence type="ECO:0000259" key="4">
    <source>
        <dbReference type="PROSITE" id="PS51379"/>
    </source>
</evidence>
<dbReference type="Pfam" id="PF00248">
    <property type="entry name" value="Aldo_ket_red"/>
    <property type="match status" value="1"/>
</dbReference>
<dbReference type="PROSITE" id="PS00198">
    <property type="entry name" value="4FE4S_FER_1"/>
    <property type="match status" value="1"/>
</dbReference>
<dbReference type="InterPro" id="IPR017900">
    <property type="entry name" value="4Fe4S_Fe_S_CS"/>
</dbReference>
<dbReference type="PROSITE" id="PS51379">
    <property type="entry name" value="4FE4S_FER_2"/>
    <property type="match status" value="1"/>
</dbReference>
<feature type="domain" description="4Fe-4S ferredoxin-type" evidence="4">
    <location>
        <begin position="338"/>
        <end position="366"/>
    </location>
</feature>
<keyword evidence="1" id="KW-0479">Metal-binding</keyword>
<dbReference type="SUPFAM" id="SSF51430">
    <property type="entry name" value="NAD(P)-linked oxidoreductase"/>
    <property type="match status" value="1"/>
</dbReference>
<keyword evidence="2" id="KW-0408">Iron</keyword>
<dbReference type="PANTHER" id="PTHR43312">
    <property type="entry name" value="D-THREO-ALDOSE 1-DEHYDROGENASE"/>
    <property type="match status" value="1"/>
</dbReference>
<reference evidence="6" key="1">
    <citation type="submission" date="2007-11" db="EMBL/GenBank/DDBJ databases">
        <title>Complete genome sequence of Clostridium phytofermentans ISDg.</title>
        <authorList>
            <person name="Leschine S.B."/>
            <person name="Warnick T.A."/>
            <person name="Blanchard J.L."/>
            <person name="Schnell D.J."/>
            <person name="Petit E.L."/>
            <person name="LaTouf W.G."/>
            <person name="Copeland A."/>
            <person name="Lucas S."/>
            <person name="Lapidus A."/>
            <person name="Barry K."/>
            <person name="Glavina del Rio T."/>
            <person name="Dalin E."/>
            <person name="Tice H."/>
            <person name="Pitluck S."/>
            <person name="Kiss H."/>
            <person name="Brettin T."/>
            <person name="Bruce D."/>
            <person name="Detter J.C."/>
            <person name="Han C."/>
            <person name="Kuske C."/>
            <person name="Schmutz J."/>
            <person name="Larimer F."/>
            <person name="Land M."/>
            <person name="Hauser L."/>
            <person name="Kyrpides N."/>
            <person name="Kim E.A."/>
            <person name="Richardson P."/>
        </authorList>
    </citation>
    <scope>NUCLEOTIDE SEQUENCE [LARGE SCALE GENOMIC DNA]</scope>
    <source>
        <strain evidence="6">ATCC 700394 / DSM 18823 / ISDg</strain>
    </source>
</reference>
<dbReference type="CDD" id="cd19096">
    <property type="entry name" value="AKR_Fe-S_oxidoreductase"/>
    <property type="match status" value="1"/>
</dbReference>
<dbReference type="eggNOG" id="COG1453">
    <property type="taxonomic scope" value="Bacteria"/>
</dbReference>
<dbReference type="InterPro" id="IPR023210">
    <property type="entry name" value="NADP_OxRdtase_dom"/>
</dbReference>
<dbReference type="OrthoDB" id="9773828at2"/>
<proteinExistence type="predicted"/>
<organism evidence="5 6">
    <name type="scientific">Lachnoclostridium phytofermentans (strain ATCC 700394 / DSM 18823 / ISDg)</name>
    <name type="common">Clostridium phytofermentans</name>
    <dbReference type="NCBI Taxonomy" id="357809"/>
    <lineage>
        <taxon>Bacteria</taxon>
        <taxon>Bacillati</taxon>
        <taxon>Bacillota</taxon>
        <taxon>Clostridia</taxon>
        <taxon>Lachnospirales</taxon>
        <taxon>Lachnospiraceae</taxon>
    </lineage>
</organism>
<dbReference type="InterPro" id="IPR053135">
    <property type="entry name" value="AKR2_Oxidoreductase"/>
</dbReference>
<evidence type="ECO:0000256" key="2">
    <source>
        <dbReference type="ARBA" id="ARBA00023004"/>
    </source>
</evidence>
<dbReference type="SUPFAM" id="SSF46548">
    <property type="entry name" value="alpha-helical ferredoxin"/>
    <property type="match status" value="1"/>
</dbReference>
<keyword evidence="6" id="KW-1185">Reference proteome</keyword>
<dbReference type="GO" id="GO:0051536">
    <property type="term" value="F:iron-sulfur cluster binding"/>
    <property type="evidence" value="ECO:0007669"/>
    <property type="project" value="UniProtKB-KW"/>
</dbReference>
<dbReference type="PRINTS" id="PR00069">
    <property type="entry name" value="ALDKETRDTASE"/>
</dbReference>
<dbReference type="STRING" id="357809.Cphy_1630"/>
<evidence type="ECO:0000256" key="3">
    <source>
        <dbReference type="ARBA" id="ARBA00023014"/>
    </source>
</evidence>
<dbReference type="HOGENOM" id="CLU_023205_3_2_9"/>
<dbReference type="PANTHER" id="PTHR43312:SF2">
    <property type="entry name" value="OXIDOREDUCTASE"/>
    <property type="match status" value="1"/>
</dbReference>
<dbReference type="InterPro" id="IPR036812">
    <property type="entry name" value="NAD(P)_OxRdtase_dom_sf"/>
</dbReference>
<dbReference type="InterPro" id="IPR020471">
    <property type="entry name" value="AKR"/>
</dbReference>
<dbReference type="Gene3D" id="3.20.20.100">
    <property type="entry name" value="NADP-dependent oxidoreductase domain"/>
    <property type="match status" value="1"/>
</dbReference>
<dbReference type="Proteomes" id="UP000000370">
    <property type="component" value="Chromosome"/>
</dbReference>
<dbReference type="AlphaFoldDB" id="A9KRC8"/>
<name>A9KRC8_LACP7</name>
<keyword evidence="3" id="KW-0411">Iron-sulfur</keyword>
<sequence>MNYRNPNQTDSLSILGFGCLRFPKKGKAIDMEETEREILYAIEHGINYFDTAYIYSGSEEALGTILQKHNCREKVMIATKLPHYLIKKAGDIDRFFDEQLKRLKTDYIDYYLMHMLPDVNIWNRLIDLGILEWLESKKQAGIIKRIGFSYHGNTAAFQELLDAYSWDFCQIQYNYMDEQSQAGVAGLKKAASKHIPVIIMEPLRGGRLVNNLPKKALDLFDRAEPKRSPAEWALRWLWNQEDVSVVLSGMNSMEMLEENIRIASTVSVGELGEKEMHLFEQVKKALNDKIKVPCTGCGYCMPCPKGVDIPGVFRCYNVSYAEGYNKAFKEYIMCTTLRDKKSNASLCVQCGKCETHCPQTIEIRKHLKNVVRRFEHPIYKVVSVVIKKRFQGKPKRD</sequence>
<dbReference type="EMBL" id="CP000885">
    <property type="protein sequence ID" value="ABX42002.1"/>
    <property type="molecule type" value="Genomic_DNA"/>
</dbReference>
<evidence type="ECO:0000313" key="6">
    <source>
        <dbReference type="Proteomes" id="UP000000370"/>
    </source>
</evidence>
<evidence type="ECO:0000313" key="5">
    <source>
        <dbReference type="EMBL" id="ABX42002.1"/>
    </source>
</evidence>
<accession>A9KRC8</accession>
<protein>
    <submittedName>
        <fullName evidence="5">Aldo/keto reductase</fullName>
    </submittedName>
</protein>